<keyword evidence="7" id="KW-1185">Reference proteome</keyword>
<dbReference type="GO" id="GO:0003714">
    <property type="term" value="F:transcription corepressor activity"/>
    <property type="evidence" value="ECO:0007669"/>
    <property type="project" value="InterPro"/>
</dbReference>
<evidence type="ECO:0000256" key="4">
    <source>
        <dbReference type="ARBA" id="ARBA00023117"/>
    </source>
</evidence>
<keyword evidence="2" id="KW-0863">Zinc-finger</keyword>
<gene>
    <name evidence="6" type="ORF">B4U79_17619</name>
</gene>
<keyword evidence="3" id="KW-0862">Zinc</keyword>
<dbReference type="GO" id="GO:0005634">
    <property type="term" value="C:nucleus"/>
    <property type="evidence" value="ECO:0007669"/>
    <property type="project" value="TreeGrafter"/>
</dbReference>
<dbReference type="GO" id="GO:0034243">
    <property type="term" value="P:regulation of transcription elongation by RNA polymerase II"/>
    <property type="evidence" value="ECO:0007669"/>
    <property type="project" value="InterPro"/>
</dbReference>
<sequence>MPTTAEMIAELMKKNKRMRIFRTNLELAIDDRLIEPKMNGDYSICRDTSPRSDCDWYCFICFESATKMFKCKGCFRVYHESCFASSDEKGKCYFCKTHVQEIMRNKELSVEDINDVIDVFLNNIRKHFFNLIEASWFKNESLTVKNLISKLIHKHEFNFIHIKHKVNNNEYRSVMEFIFDCKMICFKLSVLYGVDSTIGKDLKRLNEFMNAENRFIHSCVDCYISFNHDKIDDDKNFWFIVPCDPPHQICFARTKGFSHYPAKIIRSDMNKSLVWFFDEKHEYAIVQNKEISYTLPKDTVITTKLAGALKQFGMHKLLLQSQLSSSKFDLNQFELREPSKESK</sequence>
<dbReference type="InterPro" id="IPR036427">
    <property type="entry name" value="Bromodomain-like_sf"/>
</dbReference>
<evidence type="ECO:0000313" key="7">
    <source>
        <dbReference type="Proteomes" id="UP000285301"/>
    </source>
</evidence>
<dbReference type="Proteomes" id="UP000285301">
    <property type="component" value="Unassembled WGS sequence"/>
</dbReference>
<comment type="caution">
    <text evidence="6">The sequence shown here is derived from an EMBL/GenBank/DDBJ whole genome shotgun (WGS) entry which is preliminary data.</text>
</comment>
<dbReference type="InterPro" id="IPR013083">
    <property type="entry name" value="Znf_RING/FYVE/PHD"/>
</dbReference>
<evidence type="ECO:0000313" key="6">
    <source>
        <dbReference type="EMBL" id="RWS10440.1"/>
    </source>
</evidence>
<dbReference type="GO" id="GO:0008270">
    <property type="term" value="F:zinc ion binding"/>
    <property type="evidence" value="ECO:0007669"/>
    <property type="project" value="UniProtKB-KW"/>
</dbReference>
<name>A0A3S4R1K9_9ACAR</name>
<dbReference type="OrthoDB" id="6431559at2759"/>
<evidence type="ECO:0000256" key="2">
    <source>
        <dbReference type="ARBA" id="ARBA00022771"/>
    </source>
</evidence>
<proteinExistence type="predicted"/>
<dbReference type="PANTHER" id="PTHR46379:SF1">
    <property type="entry name" value="ZINC FINGER MYND DOMAIN-CONTAINING PROTEIN 11"/>
    <property type="match status" value="1"/>
</dbReference>
<evidence type="ECO:0000256" key="3">
    <source>
        <dbReference type="ARBA" id="ARBA00022833"/>
    </source>
</evidence>
<dbReference type="Gene3D" id="3.30.40.10">
    <property type="entry name" value="Zinc/RING finger domain, C3HC4 (zinc finger)"/>
    <property type="match status" value="1"/>
</dbReference>
<dbReference type="STRING" id="1965070.A0A3S4R1K9"/>
<dbReference type="EMBL" id="NCKU01002093">
    <property type="protein sequence ID" value="RWS10440.1"/>
    <property type="molecule type" value="Genomic_DNA"/>
</dbReference>
<accession>A0A3S4R1K9</accession>
<dbReference type="SMART" id="SM00249">
    <property type="entry name" value="PHD"/>
    <property type="match status" value="1"/>
</dbReference>
<evidence type="ECO:0000256" key="1">
    <source>
        <dbReference type="ARBA" id="ARBA00022723"/>
    </source>
</evidence>
<protein>
    <submittedName>
        <fullName evidence="6">Zinc finger MYND domain-containing protein 11-like protein</fullName>
    </submittedName>
</protein>
<keyword evidence="4" id="KW-0103">Bromodomain</keyword>
<dbReference type="InterPro" id="IPR001965">
    <property type="entry name" value="Znf_PHD"/>
</dbReference>
<dbReference type="InterPro" id="IPR047269">
    <property type="entry name" value="ZMY11"/>
</dbReference>
<dbReference type="AlphaFoldDB" id="A0A3S4R1K9"/>
<dbReference type="PANTHER" id="PTHR46379">
    <property type="entry name" value="ZINC FINGER MYND DOMAIN-CONTAINING"/>
    <property type="match status" value="1"/>
</dbReference>
<feature type="domain" description="Zinc finger PHD-type" evidence="5">
    <location>
        <begin position="57"/>
        <end position="99"/>
    </location>
</feature>
<dbReference type="Gene3D" id="1.20.920.10">
    <property type="entry name" value="Bromodomain-like"/>
    <property type="match status" value="1"/>
</dbReference>
<keyword evidence="1" id="KW-0479">Metal-binding</keyword>
<dbReference type="SUPFAM" id="SSF63748">
    <property type="entry name" value="Tudor/PWWP/MBT"/>
    <property type="match status" value="1"/>
</dbReference>
<dbReference type="Gene3D" id="2.30.30.140">
    <property type="match status" value="1"/>
</dbReference>
<reference evidence="6 7" key="1">
    <citation type="journal article" date="2018" name="Gigascience">
        <title>Genomes of trombidid mites reveal novel predicted allergens and laterally-transferred genes associated with secondary metabolism.</title>
        <authorList>
            <person name="Dong X."/>
            <person name="Chaisiri K."/>
            <person name="Xia D."/>
            <person name="Armstrong S.D."/>
            <person name="Fang Y."/>
            <person name="Donnelly M.J."/>
            <person name="Kadowaki T."/>
            <person name="McGarry J.W."/>
            <person name="Darby A.C."/>
            <person name="Makepeace B.L."/>
        </authorList>
    </citation>
    <scope>NUCLEOTIDE SEQUENCE [LARGE SCALE GENOMIC DNA]</scope>
    <source>
        <strain evidence="6">UoL-WK</strain>
    </source>
</reference>
<evidence type="ECO:0000259" key="5">
    <source>
        <dbReference type="SMART" id="SM00249"/>
    </source>
</evidence>
<dbReference type="GO" id="GO:0009966">
    <property type="term" value="P:regulation of signal transduction"/>
    <property type="evidence" value="ECO:0007669"/>
    <property type="project" value="TreeGrafter"/>
</dbReference>
<organism evidence="6 7">
    <name type="scientific">Dinothrombium tinctorium</name>
    <dbReference type="NCBI Taxonomy" id="1965070"/>
    <lineage>
        <taxon>Eukaryota</taxon>
        <taxon>Metazoa</taxon>
        <taxon>Ecdysozoa</taxon>
        <taxon>Arthropoda</taxon>
        <taxon>Chelicerata</taxon>
        <taxon>Arachnida</taxon>
        <taxon>Acari</taxon>
        <taxon>Acariformes</taxon>
        <taxon>Trombidiformes</taxon>
        <taxon>Prostigmata</taxon>
        <taxon>Anystina</taxon>
        <taxon>Parasitengona</taxon>
        <taxon>Trombidioidea</taxon>
        <taxon>Trombidiidae</taxon>
        <taxon>Dinothrombium</taxon>
    </lineage>
</organism>
<dbReference type="SUPFAM" id="SSF47370">
    <property type="entry name" value="Bromodomain"/>
    <property type="match status" value="1"/>
</dbReference>